<evidence type="ECO:0000256" key="1">
    <source>
        <dbReference type="SAM" id="Phobius"/>
    </source>
</evidence>
<dbReference type="HOGENOM" id="CLU_2167813_0_0_6"/>
<keyword evidence="1" id="KW-0812">Transmembrane</keyword>
<dbReference type="STRING" id="1212491.LFA_2069"/>
<protein>
    <recommendedName>
        <fullName evidence="4">Flagellar protein</fullName>
    </recommendedName>
</protein>
<dbReference type="KEGG" id="lfa:LFA_2069"/>
<evidence type="ECO:0000313" key="3">
    <source>
        <dbReference type="Proteomes" id="UP000032430"/>
    </source>
</evidence>
<dbReference type="EMBL" id="LN614827">
    <property type="protein sequence ID" value="CEG57454.1"/>
    <property type="molecule type" value="Genomic_DNA"/>
</dbReference>
<dbReference type="RefSeq" id="WP_045095953.1">
    <property type="nucleotide sequence ID" value="NZ_LN614827.1"/>
</dbReference>
<gene>
    <name evidence="2" type="ORF">LFA_2069</name>
</gene>
<reference evidence="3" key="1">
    <citation type="submission" date="2014-09" db="EMBL/GenBank/DDBJ databases">
        <authorList>
            <person name="Gomez-Valero L."/>
        </authorList>
    </citation>
    <scope>NUCLEOTIDE SEQUENCE [LARGE SCALE GENOMIC DNA]</scope>
    <source>
        <strain evidence="3">ATCC700992</strain>
    </source>
</reference>
<keyword evidence="3" id="KW-1185">Reference proteome</keyword>
<evidence type="ECO:0008006" key="4">
    <source>
        <dbReference type="Google" id="ProtNLM"/>
    </source>
</evidence>
<feature type="transmembrane region" description="Helical" evidence="1">
    <location>
        <begin position="34"/>
        <end position="52"/>
    </location>
</feature>
<dbReference type="AlphaFoldDB" id="A0A098G659"/>
<sequence length="110" mass="12527">MCRISAFLLFFFLHSLYAEEAITFKKELVASNSWTPYGIILLILVMALLVLAKNSKRIIPTNNQCRVVEKISVHHKTKVYVIAYQDQKFLVADNQNSLAIHALKNTSTES</sequence>
<proteinExistence type="predicted"/>
<dbReference type="OrthoDB" id="5653356at2"/>
<keyword evidence="1" id="KW-0472">Membrane</keyword>
<dbReference type="Proteomes" id="UP000032430">
    <property type="component" value="Chromosome I"/>
</dbReference>
<accession>A0A098G659</accession>
<name>A0A098G659_9GAMM</name>
<keyword evidence="1" id="KW-1133">Transmembrane helix</keyword>
<evidence type="ECO:0000313" key="2">
    <source>
        <dbReference type="EMBL" id="CEG57454.1"/>
    </source>
</evidence>
<organism evidence="2 3">
    <name type="scientific">Legionella fallonii LLAP-10</name>
    <dbReference type="NCBI Taxonomy" id="1212491"/>
    <lineage>
        <taxon>Bacteria</taxon>
        <taxon>Pseudomonadati</taxon>
        <taxon>Pseudomonadota</taxon>
        <taxon>Gammaproteobacteria</taxon>
        <taxon>Legionellales</taxon>
        <taxon>Legionellaceae</taxon>
        <taxon>Legionella</taxon>
    </lineage>
</organism>